<dbReference type="Proteomes" id="UP000683360">
    <property type="component" value="Unassembled WGS sequence"/>
</dbReference>
<keyword evidence="7" id="KW-0687">Ribonucleoprotein</keyword>
<feature type="repeat" description="ANK" evidence="10">
    <location>
        <begin position="662"/>
        <end position="694"/>
    </location>
</feature>
<dbReference type="GO" id="GO:0005743">
    <property type="term" value="C:mitochondrial inner membrane"/>
    <property type="evidence" value="ECO:0007669"/>
    <property type="project" value="UniProtKB-ARBA"/>
</dbReference>
<dbReference type="OrthoDB" id="6074289at2759"/>
<sequence>MNILKAEIPYKTSCPRNDDKNNIEKSTRGHSFRVCFGNSFHLFFLKMPRIADRSKFNIIRLALHGCTNRPFYQIVVCRNRKPRDGPCIERLGSYDPMPNKFGERHVALDVDRFFYNLAKGTKMTKPVEKLFGLSGLLPIHPMTYIEAERLKQGKDQKRAGVLRHWNMDVFEYYEEQKKKVEKIEASKKEAAEKLKKMKNQKMTKEITTFFSVPCIRAFDMEMNSSDDALDIDIENDERPPSVLQSLIKDPTDDPPFCDIPPLPKLFLEKNLADWVRSIDSLWNEREDRIRFCVLMYAFANGGSFSIDMVPKSFKWRDLPKELEEEAWIRSFQYVAKTMDLERMFLYHDQIKTAADKLTEVDSEGRGPFFSKPSTEGEKYAFLNEFILDAVTHSYCGKRQYRALALATPVFLYRYCHTRPQIMKIDDYGDRKVSVSIGEHDEDSVYEIFIDEICKGHVYNTLANRMWTDDTFCNKFFKYISRYADELAEEDKERKMFTVVDLKSTKKRPKSFLYCLVTHSPPRQNMLSPVLTFMTKYCTKDFMELQYILILEYSCRKSLIEIYLLFAPRVKIFPFSFIRSAIMGGDSILLDRVLSHQSWTQKQLDKTMQWVAATGKFDDYLRLKQAGAVPDSITLYESVIGKNASIFEDLLRDGIDCDADVYQGRKVIHAAAKTGSTEIVDLLIQRGADVESKSQSGELPLHIAIDNYHEDLAEHLLMRGADANERDHRGATALIRACAIGLYRLVERLMYVGSDTSDTDEQGCNILHKAYLSGEIEIIEFAKSHGFKIESTDKNNNSVLHFSALSGNLKQFEGLLNQMPEKISACNSFMWNPASCAAVCGRWDVFNFLKRNGADVQQIAKDGSSILDLATRGKQLRHLNKVGYIDEFQETIRLGSIEDYNNIIQSLTD</sequence>
<evidence type="ECO:0000256" key="9">
    <source>
        <dbReference type="ARBA" id="ARBA00035438"/>
    </source>
</evidence>
<comment type="caution">
    <text evidence="12">The sequence shown here is derived from an EMBL/GenBank/DDBJ whole genome shotgun (WGS) entry which is preliminary data.</text>
</comment>
<evidence type="ECO:0000256" key="7">
    <source>
        <dbReference type="ARBA" id="ARBA00023274"/>
    </source>
</evidence>
<dbReference type="SUPFAM" id="SSF54565">
    <property type="entry name" value="Ribosomal protein S16"/>
    <property type="match status" value="1"/>
</dbReference>
<gene>
    <name evidence="12" type="ORF">MEDL_42595</name>
</gene>
<evidence type="ECO:0000256" key="3">
    <source>
        <dbReference type="ARBA" id="ARBA00022737"/>
    </source>
</evidence>
<evidence type="ECO:0000256" key="5">
    <source>
        <dbReference type="ARBA" id="ARBA00023043"/>
    </source>
</evidence>
<keyword evidence="3" id="KW-0677">Repeat</keyword>
<dbReference type="GO" id="GO:0005759">
    <property type="term" value="C:mitochondrial matrix"/>
    <property type="evidence" value="ECO:0007669"/>
    <property type="project" value="UniProtKB-ARBA"/>
</dbReference>
<dbReference type="InterPro" id="IPR036770">
    <property type="entry name" value="Ankyrin_rpt-contain_sf"/>
</dbReference>
<dbReference type="AlphaFoldDB" id="A0A8S3TDY9"/>
<name>A0A8S3TDY9_MYTED</name>
<dbReference type="Gene3D" id="1.25.40.20">
    <property type="entry name" value="Ankyrin repeat-containing domain"/>
    <property type="match status" value="1"/>
</dbReference>
<evidence type="ECO:0000313" key="13">
    <source>
        <dbReference type="Proteomes" id="UP000683360"/>
    </source>
</evidence>
<dbReference type="HAMAP" id="MF_00385">
    <property type="entry name" value="Ribosomal_bS16"/>
    <property type="match status" value="1"/>
</dbReference>
<dbReference type="PANTHER" id="PTHR24180:SF45">
    <property type="entry name" value="POLY [ADP-RIBOSE] POLYMERASE TANKYRASE"/>
    <property type="match status" value="1"/>
</dbReference>
<evidence type="ECO:0000256" key="11">
    <source>
        <dbReference type="SAM" id="Coils"/>
    </source>
</evidence>
<feature type="coiled-coil region" evidence="11">
    <location>
        <begin position="173"/>
        <end position="207"/>
    </location>
</feature>
<dbReference type="InterPro" id="IPR023803">
    <property type="entry name" value="Ribosomal_bS16_dom_sf"/>
</dbReference>
<evidence type="ECO:0000256" key="8">
    <source>
        <dbReference type="ARBA" id="ARBA00035263"/>
    </source>
</evidence>
<dbReference type="InterPro" id="IPR051637">
    <property type="entry name" value="Ank_repeat_dom-contain_49"/>
</dbReference>
<dbReference type="SMART" id="SM00248">
    <property type="entry name" value="ANK"/>
    <property type="match status" value="7"/>
</dbReference>
<dbReference type="InterPro" id="IPR000307">
    <property type="entry name" value="Ribosomal_bS16"/>
</dbReference>
<comment type="similarity">
    <text evidence="2">Belongs to the bacterial ribosomal protein bS16 family.</text>
</comment>
<dbReference type="Pfam" id="PF12796">
    <property type="entry name" value="Ank_2"/>
    <property type="match status" value="2"/>
</dbReference>
<evidence type="ECO:0000256" key="6">
    <source>
        <dbReference type="ARBA" id="ARBA00023128"/>
    </source>
</evidence>
<keyword evidence="6" id="KW-0496">Mitochondrion</keyword>
<keyword evidence="13" id="KW-1185">Reference proteome</keyword>
<dbReference type="EMBL" id="CAJPWZ010002036">
    <property type="protein sequence ID" value="CAG2229708.1"/>
    <property type="molecule type" value="Genomic_DNA"/>
</dbReference>
<dbReference type="Gene3D" id="3.30.1320.10">
    <property type="match status" value="1"/>
</dbReference>
<dbReference type="GO" id="GO:0006412">
    <property type="term" value="P:translation"/>
    <property type="evidence" value="ECO:0007669"/>
    <property type="project" value="InterPro"/>
</dbReference>
<keyword evidence="11" id="KW-0175">Coiled coil</keyword>
<dbReference type="PROSITE" id="PS50297">
    <property type="entry name" value="ANK_REP_REGION"/>
    <property type="match status" value="2"/>
</dbReference>
<keyword evidence="5 10" id="KW-0040">ANK repeat</keyword>
<keyword evidence="4" id="KW-0689">Ribosomal protein</keyword>
<reference evidence="12" key="1">
    <citation type="submission" date="2021-03" db="EMBL/GenBank/DDBJ databases">
        <authorList>
            <person name="Bekaert M."/>
        </authorList>
    </citation>
    <scope>NUCLEOTIDE SEQUENCE</scope>
</reference>
<evidence type="ECO:0000256" key="10">
    <source>
        <dbReference type="PROSITE-ProRule" id="PRU00023"/>
    </source>
</evidence>
<feature type="repeat" description="ANK" evidence="10">
    <location>
        <begin position="695"/>
        <end position="727"/>
    </location>
</feature>
<protein>
    <recommendedName>
        <fullName evidence="8">Small ribosomal subunit protein bS16m</fullName>
    </recommendedName>
    <alternativeName>
        <fullName evidence="9">28S ribosomal protein S16, mitochondrial</fullName>
    </alternativeName>
</protein>
<dbReference type="Pfam" id="PF00886">
    <property type="entry name" value="Ribosomal_S16"/>
    <property type="match status" value="1"/>
</dbReference>
<dbReference type="PROSITE" id="PS50088">
    <property type="entry name" value="ANK_REPEAT"/>
    <property type="match status" value="2"/>
</dbReference>
<evidence type="ECO:0000256" key="1">
    <source>
        <dbReference type="ARBA" id="ARBA00004173"/>
    </source>
</evidence>
<dbReference type="NCBIfam" id="TIGR00002">
    <property type="entry name" value="S16"/>
    <property type="match status" value="1"/>
</dbReference>
<accession>A0A8S3TDY9</accession>
<evidence type="ECO:0000313" key="12">
    <source>
        <dbReference type="EMBL" id="CAG2229708.1"/>
    </source>
</evidence>
<evidence type="ECO:0000256" key="2">
    <source>
        <dbReference type="ARBA" id="ARBA00006668"/>
    </source>
</evidence>
<dbReference type="PANTHER" id="PTHR24180">
    <property type="entry name" value="CYCLIN-DEPENDENT KINASE INHIBITOR 2C-RELATED"/>
    <property type="match status" value="1"/>
</dbReference>
<comment type="subcellular location">
    <subcellularLocation>
        <location evidence="1">Mitochondrion</location>
    </subcellularLocation>
</comment>
<organism evidence="12 13">
    <name type="scientific">Mytilus edulis</name>
    <name type="common">Blue mussel</name>
    <dbReference type="NCBI Taxonomy" id="6550"/>
    <lineage>
        <taxon>Eukaryota</taxon>
        <taxon>Metazoa</taxon>
        <taxon>Spiralia</taxon>
        <taxon>Lophotrochozoa</taxon>
        <taxon>Mollusca</taxon>
        <taxon>Bivalvia</taxon>
        <taxon>Autobranchia</taxon>
        <taxon>Pteriomorphia</taxon>
        <taxon>Mytilida</taxon>
        <taxon>Mytiloidea</taxon>
        <taxon>Mytilidae</taxon>
        <taxon>Mytilinae</taxon>
        <taxon>Mytilus</taxon>
    </lineage>
</organism>
<dbReference type="SUPFAM" id="SSF48403">
    <property type="entry name" value="Ankyrin repeat"/>
    <property type="match status" value="1"/>
</dbReference>
<proteinExistence type="inferred from homology"/>
<evidence type="ECO:0000256" key="4">
    <source>
        <dbReference type="ARBA" id="ARBA00022980"/>
    </source>
</evidence>
<dbReference type="FunFam" id="3.30.1320.10:FF:000004">
    <property type="entry name" value="28S ribosomal protein S16, mitochondrial"/>
    <property type="match status" value="1"/>
</dbReference>
<dbReference type="GO" id="GO:0003735">
    <property type="term" value="F:structural constituent of ribosome"/>
    <property type="evidence" value="ECO:0007669"/>
    <property type="project" value="InterPro"/>
</dbReference>
<dbReference type="GO" id="GO:0015935">
    <property type="term" value="C:small ribosomal subunit"/>
    <property type="evidence" value="ECO:0007669"/>
    <property type="project" value="UniProtKB-ARBA"/>
</dbReference>
<dbReference type="InterPro" id="IPR002110">
    <property type="entry name" value="Ankyrin_rpt"/>
</dbReference>